<dbReference type="GO" id="GO:0047496">
    <property type="term" value="P:vesicle transport along microtubule"/>
    <property type="evidence" value="ECO:0007669"/>
    <property type="project" value="TreeGrafter"/>
</dbReference>
<name>A0A8J4TEA2_9TREM</name>
<proteinExistence type="predicted"/>
<dbReference type="PANTHER" id="PTHR15751:SF12">
    <property type="entry name" value="TRAFFICKING KINESIN-BINDING PROTEIN MILT"/>
    <property type="match status" value="1"/>
</dbReference>
<evidence type="ECO:0000313" key="8">
    <source>
        <dbReference type="Proteomes" id="UP000748531"/>
    </source>
</evidence>
<dbReference type="Pfam" id="PF04849">
    <property type="entry name" value="HAP1_N"/>
    <property type="match status" value="1"/>
</dbReference>
<evidence type="ECO:0000256" key="3">
    <source>
        <dbReference type="ARBA" id="ARBA00023128"/>
    </source>
</evidence>
<dbReference type="InterPro" id="IPR051946">
    <property type="entry name" value="Intracell_Traff-Reg"/>
</dbReference>
<organism evidence="7 8">
    <name type="scientific">Paragonimus heterotremus</name>
    <dbReference type="NCBI Taxonomy" id="100268"/>
    <lineage>
        <taxon>Eukaryota</taxon>
        <taxon>Metazoa</taxon>
        <taxon>Spiralia</taxon>
        <taxon>Lophotrochozoa</taxon>
        <taxon>Platyhelminthes</taxon>
        <taxon>Trematoda</taxon>
        <taxon>Digenea</taxon>
        <taxon>Plagiorchiida</taxon>
        <taxon>Troglotremata</taxon>
        <taxon>Troglotrematidae</taxon>
        <taxon>Paragonimus</taxon>
    </lineage>
</organism>
<feature type="compositionally biased region" description="Acidic residues" evidence="5">
    <location>
        <begin position="171"/>
        <end position="191"/>
    </location>
</feature>
<evidence type="ECO:0000256" key="2">
    <source>
        <dbReference type="ARBA" id="ARBA00023054"/>
    </source>
</evidence>
<feature type="region of interest" description="Disordered" evidence="5">
    <location>
        <begin position="896"/>
        <end position="924"/>
    </location>
</feature>
<dbReference type="GO" id="GO:0031410">
    <property type="term" value="C:cytoplasmic vesicle"/>
    <property type="evidence" value="ECO:0007669"/>
    <property type="project" value="TreeGrafter"/>
</dbReference>
<feature type="region of interest" description="Disordered" evidence="5">
    <location>
        <begin position="979"/>
        <end position="1018"/>
    </location>
</feature>
<comment type="caution">
    <text evidence="7">The sequence shown here is derived from an EMBL/GenBank/DDBJ whole genome shotgun (WGS) entry which is preliminary data.</text>
</comment>
<feature type="compositionally biased region" description="Polar residues" evidence="5">
    <location>
        <begin position="676"/>
        <end position="689"/>
    </location>
</feature>
<feature type="compositionally biased region" description="Polar residues" evidence="5">
    <location>
        <begin position="980"/>
        <end position="992"/>
    </location>
</feature>
<evidence type="ECO:0000259" key="6">
    <source>
        <dbReference type="SMART" id="SM01424"/>
    </source>
</evidence>
<feature type="compositionally biased region" description="Low complexity" evidence="5">
    <location>
        <begin position="584"/>
        <end position="594"/>
    </location>
</feature>
<gene>
    <name evidence="7" type="ORF">PHET_03426</name>
</gene>
<feature type="coiled-coil region" evidence="4">
    <location>
        <begin position="324"/>
        <end position="358"/>
    </location>
</feature>
<keyword evidence="8" id="KW-1185">Reference proteome</keyword>
<dbReference type="EMBL" id="LUCH01001414">
    <property type="protein sequence ID" value="KAF5403114.1"/>
    <property type="molecule type" value="Genomic_DNA"/>
</dbReference>
<evidence type="ECO:0000256" key="1">
    <source>
        <dbReference type="ARBA" id="ARBA00004173"/>
    </source>
</evidence>
<dbReference type="GO" id="GO:0017022">
    <property type="term" value="F:myosin binding"/>
    <property type="evidence" value="ECO:0007669"/>
    <property type="project" value="TreeGrafter"/>
</dbReference>
<feature type="region of interest" description="Disordered" evidence="5">
    <location>
        <begin position="140"/>
        <end position="159"/>
    </location>
</feature>
<dbReference type="SMART" id="SM01424">
    <property type="entry name" value="HAP1_N"/>
    <property type="match status" value="1"/>
</dbReference>
<feature type="region of interest" description="Disordered" evidence="5">
    <location>
        <begin position="171"/>
        <end position="193"/>
    </location>
</feature>
<feature type="coiled-coil region" evidence="4">
    <location>
        <begin position="419"/>
        <end position="453"/>
    </location>
</feature>
<dbReference type="AlphaFoldDB" id="A0A8J4TEA2"/>
<sequence>MQVWAAADRGQAVCEQHRIQVSPAQSSPPCPSDHLLSDSTLSDATSGICLSAADLTGEGPGNPPLSVSIYSEPSLFGSSGLSESQYSAEPSKEQDQEDTLAEVELIRLVQPEPNLPLYRLRVDPCTAFVGYCHKDFRGAQRATRKPRRDHPLPKFPSQLTTIPSVDELCEANVDDPSEPTESDASVDEEDPAFSLTTEQIERTLDYFLLCGLRVSQMARTYEDLDAITHLLEEKQNDLDLAAKIGKNLLDKNHELEQRLSEAEKKLALTEDTINQLRHNLAIKDNLLQIYSRDHPDDAIEDHVSLSSGWLSPLPDAGPPSDSGFSVASVNFSQLNQKVRELEEENYVLRQEHNRLTATADQLDEHESALIRDCARQLVSANMHIRTLSDEMAKKSDAFISQQSEVTRLLTRGLDLENRVKQLAAENEMLVNRLNESQAAQHSLSNELVRLRDKYDECVALYNDTRSEVRALRKRSRRAYLRSGYLLSPGNILSSSMTSTPAHPDVTYSVPVNTSDGSSSSLELTSNGKTVTGEPSEQSLATELAHTAVKDQAVINTDRLFRAMDQARQARCRLGEDYGGPDEAVSSSGFVSGSEPSERPHELSGFSAHSSNAHKHSNISNARNTAFTAHENRLFIDPYFIESNDELSETQLKRHSWLGCDFVSRAENNSSDHTDRITSQGSMDDSLLMTSDPSTVYSQSYARAPQRLQLVKPLDGSEVLQQWQRLATPSFTRALFEAPLPGVQSRAGVCNSPTEVYSLTACNRTTHRVGSVGSSVPYVPSPPTHWSYDPTSGVHAAEPARGEVLDSAKQSSATTIRQTPELSRRFGRTLPSQLLTAGVRSRSLEHLQPAFIRRTSRAGFANYTTPMASNKLEEPRSPPFSISSLVSAFLPFSLTPMCTDRRRSTDDTSSTEPIRIRPRSPPCSRGLLEVGKMDADPISLQRVPVAAQARGISTAIQKLPAAQPPPIVAQTYARPVHTRTLRNTNLSGITEESGSPPKPDSEVSGADTKTAKNEPRHDV</sequence>
<feature type="region of interest" description="Disordered" evidence="5">
    <location>
        <begin position="574"/>
        <end position="615"/>
    </location>
</feature>
<dbReference type="GO" id="GO:0048311">
    <property type="term" value="P:mitochondrion distribution"/>
    <property type="evidence" value="ECO:0007669"/>
    <property type="project" value="TreeGrafter"/>
</dbReference>
<comment type="subcellular location">
    <subcellularLocation>
        <location evidence="1">Mitochondrion</location>
    </subcellularLocation>
</comment>
<dbReference type="GO" id="GO:0005739">
    <property type="term" value="C:mitochondrion"/>
    <property type="evidence" value="ECO:0007669"/>
    <property type="project" value="UniProtKB-SubCell"/>
</dbReference>
<feature type="region of interest" description="Disordered" evidence="5">
    <location>
        <begin position="668"/>
        <end position="689"/>
    </location>
</feature>
<keyword evidence="2 4" id="KW-0175">Coiled coil</keyword>
<reference evidence="7" key="1">
    <citation type="submission" date="2019-05" db="EMBL/GenBank/DDBJ databases">
        <title>Annotation for the trematode Paragonimus heterotremus.</title>
        <authorList>
            <person name="Choi Y.-J."/>
        </authorList>
    </citation>
    <scope>NUCLEOTIDE SEQUENCE</scope>
    <source>
        <strain evidence="7">LC</strain>
    </source>
</reference>
<dbReference type="Proteomes" id="UP000748531">
    <property type="component" value="Unassembled WGS sequence"/>
</dbReference>
<feature type="domain" description="HAP1 N-terminal" evidence="6">
    <location>
        <begin position="112"/>
        <end position="474"/>
    </location>
</feature>
<feature type="compositionally biased region" description="Basic and acidic residues" evidence="5">
    <location>
        <begin position="1008"/>
        <end position="1018"/>
    </location>
</feature>
<evidence type="ECO:0000256" key="5">
    <source>
        <dbReference type="SAM" id="MobiDB-lite"/>
    </source>
</evidence>
<accession>A0A8J4TEA2</accession>
<dbReference type="InterPro" id="IPR006933">
    <property type="entry name" value="HAP1_N"/>
</dbReference>
<keyword evidence="3" id="KW-0496">Mitochondrion</keyword>
<feature type="coiled-coil region" evidence="4">
    <location>
        <begin position="245"/>
        <end position="279"/>
    </location>
</feature>
<dbReference type="OrthoDB" id="10067624at2759"/>
<evidence type="ECO:0000313" key="7">
    <source>
        <dbReference type="EMBL" id="KAF5403114.1"/>
    </source>
</evidence>
<dbReference type="GO" id="GO:0006605">
    <property type="term" value="P:protein targeting"/>
    <property type="evidence" value="ECO:0007669"/>
    <property type="project" value="TreeGrafter"/>
</dbReference>
<feature type="region of interest" description="Disordered" evidence="5">
    <location>
        <begin position="511"/>
        <end position="534"/>
    </location>
</feature>
<evidence type="ECO:0000256" key="4">
    <source>
        <dbReference type="SAM" id="Coils"/>
    </source>
</evidence>
<protein>
    <recommendedName>
        <fullName evidence="6">HAP1 N-terminal domain-containing protein</fullName>
    </recommendedName>
</protein>
<feature type="compositionally biased region" description="Low complexity" evidence="5">
    <location>
        <begin position="512"/>
        <end position="527"/>
    </location>
</feature>
<dbReference type="PANTHER" id="PTHR15751">
    <property type="entry name" value="TRAFFICKING KINESIN-BINDING PROTEIN"/>
    <property type="match status" value="1"/>
</dbReference>